<proteinExistence type="predicted"/>
<name>A0A395MRG8_9HYPO</name>
<dbReference type="Proteomes" id="UP000265631">
    <property type="component" value="Unassembled WGS sequence"/>
</dbReference>
<feature type="chain" id="PRO_5017196173" evidence="2">
    <location>
        <begin position="19"/>
        <end position="118"/>
    </location>
</feature>
<keyword evidence="2" id="KW-0732">Signal</keyword>
<evidence type="ECO:0000256" key="1">
    <source>
        <dbReference type="SAM" id="MobiDB-lite"/>
    </source>
</evidence>
<evidence type="ECO:0000313" key="3">
    <source>
        <dbReference type="EMBL" id="RFN49719.1"/>
    </source>
</evidence>
<organism evidence="3 4">
    <name type="scientific">Fusarium flagelliforme</name>
    <dbReference type="NCBI Taxonomy" id="2675880"/>
    <lineage>
        <taxon>Eukaryota</taxon>
        <taxon>Fungi</taxon>
        <taxon>Dikarya</taxon>
        <taxon>Ascomycota</taxon>
        <taxon>Pezizomycotina</taxon>
        <taxon>Sordariomycetes</taxon>
        <taxon>Hypocreomycetidae</taxon>
        <taxon>Hypocreales</taxon>
        <taxon>Nectriaceae</taxon>
        <taxon>Fusarium</taxon>
        <taxon>Fusarium incarnatum-equiseti species complex</taxon>
    </lineage>
</organism>
<dbReference type="OrthoDB" id="5052891at2759"/>
<keyword evidence="4" id="KW-1185">Reference proteome</keyword>
<feature type="region of interest" description="Disordered" evidence="1">
    <location>
        <begin position="91"/>
        <end position="118"/>
    </location>
</feature>
<reference evidence="3 4" key="1">
    <citation type="journal article" date="2018" name="PLoS Pathog.">
        <title>Evolution of structural diversity of trichothecenes, a family of toxins produced by plant pathogenic and entomopathogenic fungi.</title>
        <authorList>
            <person name="Proctor R.H."/>
            <person name="McCormick S.P."/>
            <person name="Kim H.S."/>
            <person name="Cardoza R.E."/>
            <person name="Stanley A.M."/>
            <person name="Lindo L."/>
            <person name="Kelly A."/>
            <person name="Brown D.W."/>
            <person name="Lee T."/>
            <person name="Vaughan M.M."/>
            <person name="Alexander N.J."/>
            <person name="Busman M."/>
            <person name="Gutierrez S."/>
        </authorList>
    </citation>
    <scope>NUCLEOTIDE SEQUENCE [LARGE SCALE GENOMIC DNA]</scope>
    <source>
        <strain evidence="3 4">NRRL 13405</strain>
    </source>
</reference>
<dbReference type="AlphaFoldDB" id="A0A395MRG8"/>
<comment type="caution">
    <text evidence="3">The sequence shown here is derived from an EMBL/GenBank/DDBJ whole genome shotgun (WGS) entry which is preliminary data.</text>
</comment>
<evidence type="ECO:0000256" key="2">
    <source>
        <dbReference type="SAM" id="SignalP"/>
    </source>
</evidence>
<evidence type="ECO:0000313" key="4">
    <source>
        <dbReference type="Proteomes" id="UP000265631"/>
    </source>
</evidence>
<protein>
    <submittedName>
        <fullName evidence="3">Uncharacterized protein</fullName>
    </submittedName>
</protein>
<gene>
    <name evidence="3" type="ORF">FIE12Z_6019</name>
</gene>
<feature type="signal peptide" evidence="2">
    <location>
        <begin position="1"/>
        <end position="18"/>
    </location>
</feature>
<sequence>MSISVVLCFNFFIALLSSKKHDSISNTHIQSLQGTSYFAKTLSKQSSLRIIIAMSSHESQAEKVHQDRELARKEEPPATCDIAVIRNAVEQLDPEKRKGSKANGSEGKSGDGKGNGKK</sequence>
<dbReference type="EMBL" id="PXXK01000167">
    <property type="protein sequence ID" value="RFN49719.1"/>
    <property type="molecule type" value="Genomic_DNA"/>
</dbReference>
<accession>A0A395MRG8</accession>